<dbReference type="GO" id="GO:0004523">
    <property type="term" value="F:RNA-DNA hybrid ribonuclease activity"/>
    <property type="evidence" value="ECO:0007669"/>
    <property type="project" value="InterPro"/>
</dbReference>
<dbReference type="InterPro" id="IPR002156">
    <property type="entry name" value="RNaseH_domain"/>
</dbReference>
<dbReference type="InterPro" id="IPR044730">
    <property type="entry name" value="RNase_H-like_dom_plant"/>
</dbReference>
<dbReference type="InParanoid" id="A0A200PV70"/>
<accession>A0A200PV70</accession>
<proteinExistence type="predicted"/>
<dbReference type="InterPro" id="IPR036397">
    <property type="entry name" value="RNaseH_sf"/>
</dbReference>
<comment type="caution">
    <text evidence="2">The sequence shown here is derived from an EMBL/GenBank/DDBJ whole genome shotgun (WGS) entry which is preliminary data.</text>
</comment>
<keyword evidence="3" id="KW-1185">Reference proteome</keyword>
<dbReference type="EMBL" id="MVGT01003981">
    <property type="protein sequence ID" value="OVA02096.1"/>
    <property type="molecule type" value="Genomic_DNA"/>
</dbReference>
<dbReference type="OrthoDB" id="1747175at2759"/>
<evidence type="ECO:0000313" key="2">
    <source>
        <dbReference type="EMBL" id="OVA02096.1"/>
    </source>
</evidence>
<dbReference type="Gene3D" id="3.30.420.10">
    <property type="entry name" value="Ribonuclease H-like superfamily/Ribonuclease H"/>
    <property type="match status" value="1"/>
</dbReference>
<dbReference type="InterPro" id="IPR053151">
    <property type="entry name" value="RNase_H-like"/>
</dbReference>
<feature type="domain" description="RNase H type-1" evidence="1">
    <location>
        <begin position="39"/>
        <end position="153"/>
    </location>
</feature>
<dbReference type="AlphaFoldDB" id="A0A200PV70"/>
<dbReference type="CDD" id="cd06222">
    <property type="entry name" value="RNase_H_like"/>
    <property type="match status" value="1"/>
</dbReference>
<reference evidence="2 3" key="1">
    <citation type="journal article" date="2017" name="Mol. Plant">
        <title>The Genome of Medicinal Plant Macleaya cordata Provides New Insights into Benzylisoquinoline Alkaloids Metabolism.</title>
        <authorList>
            <person name="Liu X."/>
            <person name="Liu Y."/>
            <person name="Huang P."/>
            <person name="Ma Y."/>
            <person name="Qing Z."/>
            <person name="Tang Q."/>
            <person name="Cao H."/>
            <person name="Cheng P."/>
            <person name="Zheng Y."/>
            <person name="Yuan Z."/>
            <person name="Zhou Y."/>
            <person name="Liu J."/>
            <person name="Tang Z."/>
            <person name="Zhuo Y."/>
            <person name="Zhang Y."/>
            <person name="Yu L."/>
            <person name="Huang J."/>
            <person name="Yang P."/>
            <person name="Peng Q."/>
            <person name="Zhang J."/>
            <person name="Jiang W."/>
            <person name="Zhang Z."/>
            <person name="Lin K."/>
            <person name="Ro D.K."/>
            <person name="Chen X."/>
            <person name="Xiong X."/>
            <person name="Shang Y."/>
            <person name="Huang S."/>
            <person name="Zeng J."/>
        </authorList>
    </citation>
    <scope>NUCLEOTIDE SEQUENCE [LARGE SCALE GENOMIC DNA]</scope>
    <source>
        <strain evidence="3">cv. BLH2017</strain>
        <tissue evidence="2">Root</tissue>
    </source>
</reference>
<dbReference type="PANTHER" id="PTHR47723">
    <property type="entry name" value="OS05G0353850 PROTEIN"/>
    <property type="match status" value="1"/>
</dbReference>
<dbReference type="Proteomes" id="UP000195402">
    <property type="component" value="Unassembled WGS sequence"/>
</dbReference>
<gene>
    <name evidence="2" type="ORF">BVC80_1261g12</name>
</gene>
<sequence>MVDVTEMCTRNGNSISRIFHWEPPDIGGYKINMEGATSHSTFAAAVVRNSNGEIIACQSWFSAQPVSFGLSIEAEIRAFLVGFEVAELLHLTGFQIEGDASLVVDFINGNKSAIPWQIRPLALDCRNLKVNYNEAIVQHVRCDANSVAHALASFLFLMVSRDFGSLIFLC</sequence>
<dbReference type="GO" id="GO:0003676">
    <property type="term" value="F:nucleic acid binding"/>
    <property type="evidence" value="ECO:0007669"/>
    <property type="project" value="InterPro"/>
</dbReference>
<dbReference type="PANTHER" id="PTHR47723:SF19">
    <property type="entry name" value="POLYNUCLEOTIDYL TRANSFERASE, RIBONUCLEASE H-LIKE SUPERFAMILY PROTEIN"/>
    <property type="match status" value="1"/>
</dbReference>
<evidence type="ECO:0000313" key="3">
    <source>
        <dbReference type="Proteomes" id="UP000195402"/>
    </source>
</evidence>
<organism evidence="2 3">
    <name type="scientific">Macleaya cordata</name>
    <name type="common">Five-seeded plume-poppy</name>
    <name type="synonym">Bocconia cordata</name>
    <dbReference type="NCBI Taxonomy" id="56857"/>
    <lineage>
        <taxon>Eukaryota</taxon>
        <taxon>Viridiplantae</taxon>
        <taxon>Streptophyta</taxon>
        <taxon>Embryophyta</taxon>
        <taxon>Tracheophyta</taxon>
        <taxon>Spermatophyta</taxon>
        <taxon>Magnoliopsida</taxon>
        <taxon>Ranunculales</taxon>
        <taxon>Papaveraceae</taxon>
        <taxon>Papaveroideae</taxon>
        <taxon>Macleaya</taxon>
    </lineage>
</organism>
<name>A0A200PV70_MACCD</name>
<protein>
    <recommendedName>
        <fullName evidence="1">RNase H type-1 domain-containing protein</fullName>
    </recommendedName>
</protein>
<dbReference type="Pfam" id="PF13456">
    <property type="entry name" value="RVT_3"/>
    <property type="match status" value="1"/>
</dbReference>
<evidence type="ECO:0000259" key="1">
    <source>
        <dbReference type="Pfam" id="PF13456"/>
    </source>
</evidence>